<protein>
    <submittedName>
        <fullName evidence="2">Uncharacterized protein</fullName>
    </submittedName>
</protein>
<evidence type="ECO:0000313" key="3">
    <source>
        <dbReference type="Proteomes" id="UP000011650"/>
    </source>
</evidence>
<name>M0P3N4_9EURY</name>
<dbReference type="AlphaFoldDB" id="M0P3N4"/>
<dbReference type="Proteomes" id="UP000011650">
    <property type="component" value="Unassembled WGS sequence"/>
</dbReference>
<organism evidence="2 3">
    <name type="scientific">Halorubrum lipolyticum DSM 21995</name>
    <dbReference type="NCBI Taxonomy" id="1227482"/>
    <lineage>
        <taxon>Archaea</taxon>
        <taxon>Methanobacteriati</taxon>
        <taxon>Methanobacteriota</taxon>
        <taxon>Stenosarchaea group</taxon>
        <taxon>Halobacteria</taxon>
        <taxon>Halobacteriales</taxon>
        <taxon>Haloferacaceae</taxon>
        <taxon>Halorubrum</taxon>
    </lineage>
</organism>
<dbReference type="EMBL" id="AOJG01000001">
    <property type="protein sequence ID" value="EMA64701.1"/>
    <property type="molecule type" value="Genomic_DNA"/>
</dbReference>
<dbReference type="PATRIC" id="fig|1227482.3.peg.118"/>
<keyword evidence="1" id="KW-1133">Transmembrane helix</keyword>
<gene>
    <name evidence="2" type="ORF">C469_00555</name>
</gene>
<evidence type="ECO:0000313" key="2">
    <source>
        <dbReference type="EMBL" id="EMA64701.1"/>
    </source>
</evidence>
<evidence type="ECO:0000256" key="1">
    <source>
        <dbReference type="SAM" id="Phobius"/>
    </source>
</evidence>
<sequence length="100" mass="10115">MKRATLLGVGLLVVGVSIAFALLLSFPAMVFGGCTDVGVPEGEERGVAVIGVEDGNFLYTPDGANECSIPLPAVLAPVGFVVIGTGLVLSRRATKNGVGE</sequence>
<dbReference type="RefSeq" id="WP_008002868.1">
    <property type="nucleotide sequence ID" value="NZ_AOJG01000001.1"/>
</dbReference>
<dbReference type="PROSITE" id="PS51257">
    <property type="entry name" value="PROKAR_LIPOPROTEIN"/>
    <property type="match status" value="1"/>
</dbReference>
<comment type="caution">
    <text evidence="2">The sequence shown here is derived from an EMBL/GenBank/DDBJ whole genome shotgun (WGS) entry which is preliminary data.</text>
</comment>
<accession>M0P3N4</accession>
<feature type="transmembrane region" description="Helical" evidence="1">
    <location>
        <begin position="69"/>
        <end position="89"/>
    </location>
</feature>
<proteinExistence type="predicted"/>
<reference evidence="2 3" key="1">
    <citation type="journal article" date="2014" name="PLoS Genet.">
        <title>Phylogenetically driven sequencing of extremely halophilic archaea reveals strategies for static and dynamic osmo-response.</title>
        <authorList>
            <person name="Becker E.A."/>
            <person name="Seitzer P.M."/>
            <person name="Tritt A."/>
            <person name="Larsen D."/>
            <person name="Krusor M."/>
            <person name="Yao A.I."/>
            <person name="Wu D."/>
            <person name="Madern D."/>
            <person name="Eisen J.A."/>
            <person name="Darling A.E."/>
            <person name="Facciotti M.T."/>
        </authorList>
    </citation>
    <scope>NUCLEOTIDE SEQUENCE [LARGE SCALE GENOMIC DNA]</scope>
    <source>
        <strain evidence="2 3">DSM 21995</strain>
    </source>
</reference>
<keyword evidence="1" id="KW-0812">Transmembrane</keyword>
<keyword evidence="3" id="KW-1185">Reference proteome</keyword>
<dbReference type="OrthoDB" id="331376at2157"/>
<keyword evidence="1" id="KW-0472">Membrane</keyword>